<reference evidence="2" key="1">
    <citation type="submission" date="2023-07" db="EMBL/GenBank/DDBJ databases">
        <title>Sequencing the genomes of 1000 actinobacteria strains.</title>
        <authorList>
            <person name="Klenk H.-P."/>
        </authorList>
    </citation>
    <scope>NUCLEOTIDE SEQUENCE</scope>
    <source>
        <strain evidence="2">DSM 44707</strain>
    </source>
</reference>
<dbReference type="EMBL" id="JAVDYB010000001">
    <property type="protein sequence ID" value="MDR7278263.1"/>
    <property type="molecule type" value="Genomic_DNA"/>
</dbReference>
<gene>
    <name evidence="2" type="ORF">J2S41_005041</name>
</gene>
<accession>A0AAE4CBM6</accession>
<evidence type="ECO:0000259" key="1">
    <source>
        <dbReference type="Pfam" id="PF19493"/>
    </source>
</evidence>
<name>A0AAE4CBM6_9ACTN</name>
<dbReference type="InterPro" id="IPR045794">
    <property type="entry name" value="Trypco1"/>
</dbReference>
<keyword evidence="3" id="KW-1185">Reference proteome</keyword>
<dbReference type="Proteomes" id="UP001183643">
    <property type="component" value="Unassembled WGS sequence"/>
</dbReference>
<comment type="caution">
    <text evidence="2">The sequence shown here is derived from an EMBL/GenBank/DDBJ whole genome shotgun (WGS) entry which is preliminary data.</text>
</comment>
<sequence length="107" mass="10568">MGDGVAVAVPVRFGGVAVLAEAMPVSRPAGSEETSVASQVIAAYVRAEQTVLGVAGTVVRLGRAVASPSQVQVQFGVSVAVEGSVLVMKGTAGATLAITLTYDVPAA</sequence>
<dbReference type="NCBIfam" id="NF041216">
    <property type="entry name" value="CU044_2847_fam"/>
    <property type="match status" value="1"/>
</dbReference>
<proteinExistence type="predicted"/>
<dbReference type="RefSeq" id="WP_310371069.1">
    <property type="nucleotide sequence ID" value="NZ_JAVDYB010000001.1"/>
</dbReference>
<dbReference type="AlphaFoldDB" id="A0AAE4CBM6"/>
<organism evidence="2 3">
    <name type="scientific">Catenuloplanes atrovinosus</name>
    <dbReference type="NCBI Taxonomy" id="137266"/>
    <lineage>
        <taxon>Bacteria</taxon>
        <taxon>Bacillati</taxon>
        <taxon>Actinomycetota</taxon>
        <taxon>Actinomycetes</taxon>
        <taxon>Micromonosporales</taxon>
        <taxon>Micromonosporaceae</taxon>
        <taxon>Catenuloplanes</taxon>
    </lineage>
</organism>
<protein>
    <recommendedName>
        <fullName evidence="1">Trypsin-co-occurring domain-containing protein</fullName>
    </recommendedName>
</protein>
<evidence type="ECO:0000313" key="2">
    <source>
        <dbReference type="EMBL" id="MDR7278263.1"/>
    </source>
</evidence>
<feature type="domain" description="Trypsin-co-occurring" evidence="1">
    <location>
        <begin position="15"/>
        <end position="102"/>
    </location>
</feature>
<dbReference type="Pfam" id="PF19493">
    <property type="entry name" value="Trypco1"/>
    <property type="match status" value="1"/>
</dbReference>
<evidence type="ECO:0000313" key="3">
    <source>
        <dbReference type="Proteomes" id="UP001183643"/>
    </source>
</evidence>